<feature type="compositionally biased region" description="Basic and acidic residues" evidence="2">
    <location>
        <begin position="393"/>
        <end position="405"/>
    </location>
</feature>
<feature type="region of interest" description="Disordered" evidence="2">
    <location>
        <begin position="302"/>
        <end position="501"/>
    </location>
</feature>
<evidence type="ECO:0000256" key="1">
    <source>
        <dbReference type="SAM" id="Coils"/>
    </source>
</evidence>
<accession>A0A1Q9CN26</accession>
<protein>
    <submittedName>
        <fullName evidence="3">Uncharacterized protein</fullName>
    </submittedName>
</protein>
<name>A0A1Q9CN26_SYMMI</name>
<gene>
    <name evidence="3" type="ORF">AK812_SmicGene34830</name>
</gene>
<evidence type="ECO:0000313" key="3">
    <source>
        <dbReference type="EMBL" id="OLP84305.1"/>
    </source>
</evidence>
<dbReference type="EMBL" id="LSRX01001052">
    <property type="protein sequence ID" value="OLP84305.1"/>
    <property type="molecule type" value="Genomic_DNA"/>
</dbReference>
<evidence type="ECO:0000256" key="2">
    <source>
        <dbReference type="SAM" id="MobiDB-lite"/>
    </source>
</evidence>
<feature type="compositionally biased region" description="Low complexity" evidence="2">
    <location>
        <begin position="345"/>
        <end position="354"/>
    </location>
</feature>
<dbReference type="AlphaFoldDB" id="A0A1Q9CN26"/>
<keyword evidence="1" id="KW-0175">Coiled coil</keyword>
<feature type="region of interest" description="Disordered" evidence="2">
    <location>
        <begin position="1"/>
        <end position="37"/>
    </location>
</feature>
<sequence length="501" mass="54600">MQSAQRGAEAQGRRAGQAGRSSQGRWQRTQAMEEEYDTGGDSFSAIFSDFFQSVADSASDRSRVGRVTKAGGMLLEDLLEFLEKGLGEDGSATARRSPFGGDPEKELQEAQLEFKTMEGRDEALKNEAAAWERKAELCRNGGDKAFPSYDRAWGPREEIQVIKDERRQADAVEDSSARGVQAIVNMLRKAENRIARLQREKQEKTVRWAKYQQELKAAFVAEERRYTAAQQKYSEEVVEAEKQLATAKELLAQVASDFRTGMDTSGPTVTDEEAWNAMMRRTPHTEQTGTTDPEMIEILRRYKRGEGLPTGLPTFGNTDASRRSTSAENPRPEQHVSQAPPPPAAVSTPSPMVPRGTAPSYGCASPSVAHNRASPYPETSPIGPKLPAAPVHESVEPHPVEEARPVESMNGADSRLPERVPVKQRTKGPPEKSRAGATLSEKLESKRATATGSALDPFRRPPDPVHAVPTGPDAPGSGDGLIDDDQDELGTASPGLGRLDT</sequence>
<dbReference type="OrthoDB" id="436401at2759"/>
<evidence type="ECO:0000313" key="4">
    <source>
        <dbReference type="Proteomes" id="UP000186817"/>
    </source>
</evidence>
<dbReference type="Proteomes" id="UP000186817">
    <property type="component" value="Unassembled WGS sequence"/>
</dbReference>
<feature type="compositionally biased region" description="Low complexity" evidence="2">
    <location>
        <begin position="1"/>
        <end position="25"/>
    </location>
</feature>
<feature type="coiled-coil region" evidence="1">
    <location>
        <begin position="180"/>
        <end position="257"/>
    </location>
</feature>
<feature type="compositionally biased region" description="Polar residues" evidence="2">
    <location>
        <begin position="315"/>
        <end position="328"/>
    </location>
</feature>
<reference evidence="3 4" key="1">
    <citation type="submission" date="2016-02" db="EMBL/GenBank/DDBJ databases">
        <title>Genome analysis of coral dinoflagellate symbionts highlights evolutionary adaptations to a symbiotic lifestyle.</title>
        <authorList>
            <person name="Aranda M."/>
            <person name="Li Y."/>
            <person name="Liew Y.J."/>
            <person name="Baumgarten S."/>
            <person name="Simakov O."/>
            <person name="Wilson M."/>
            <person name="Piel J."/>
            <person name="Ashoor H."/>
            <person name="Bougouffa S."/>
            <person name="Bajic V.B."/>
            <person name="Ryu T."/>
            <person name="Ravasi T."/>
            <person name="Bayer T."/>
            <person name="Micklem G."/>
            <person name="Kim H."/>
            <person name="Bhak J."/>
            <person name="Lajeunesse T.C."/>
            <person name="Voolstra C.R."/>
        </authorList>
    </citation>
    <scope>NUCLEOTIDE SEQUENCE [LARGE SCALE GENOMIC DNA]</scope>
    <source>
        <strain evidence="3 4">CCMP2467</strain>
    </source>
</reference>
<proteinExistence type="predicted"/>
<keyword evidence="4" id="KW-1185">Reference proteome</keyword>
<organism evidence="3 4">
    <name type="scientific">Symbiodinium microadriaticum</name>
    <name type="common">Dinoflagellate</name>
    <name type="synonym">Zooxanthella microadriatica</name>
    <dbReference type="NCBI Taxonomy" id="2951"/>
    <lineage>
        <taxon>Eukaryota</taxon>
        <taxon>Sar</taxon>
        <taxon>Alveolata</taxon>
        <taxon>Dinophyceae</taxon>
        <taxon>Suessiales</taxon>
        <taxon>Symbiodiniaceae</taxon>
        <taxon>Symbiodinium</taxon>
    </lineage>
</organism>
<comment type="caution">
    <text evidence="3">The sequence shown here is derived from an EMBL/GenBank/DDBJ whole genome shotgun (WGS) entry which is preliminary data.</text>
</comment>